<evidence type="ECO:0000313" key="4">
    <source>
        <dbReference type="Proteomes" id="UP001221757"/>
    </source>
</evidence>
<name>A0AAD7DFU0_MYCRO</name>
<dbReference type="GO" id="GO:0010521">
    <property type="term" value="F:telomerase inhibitor activity"/>
    <property type="evidence" value="ECO:0007669"/>
    <property type="project" value="TreeGrafter"/>
</dbReference>
<feature type="compositionally biased region" description="Basic and acidic residues" evidence="1">
    <location>
        <begin position="111"/>
        <end position="125"/>
    </location>
</feature>
<reference evidence="3" key="1">
    <citation type="submission" date="2023-03" db="EMBL/GenBank/DDBJ databases">
        <title>Massive genome expansion in bonnet fungi (Mycena s.s.) driven by repeated elements and novel gene families across ecological guilds.</title>
        <authorList>
            <consortium name="Lawrence Berkeley National Laboratory"/>
            <person name="Harder C.B."/>
            <person name="Miyauchi S."/>
            <person name="Viragh M."/>
            <person name="Kuo A."/>
            <person name="Thoen E."/>
            <person name="Andreopoulos B."/>
            <person name="Lu D."/>
            <person name="Skrede I."/>
            <person name="Drula E."/>
            <person name="Henrissat B."/>
            <person name="Morin E."/>
            <person name="Kohler A."/>
            <person name="Barry K."/>
            <person name="LaButti K."/>
            <person name="Morin E."/>
            <person name="Salamov A."/>
            <person name="Lipzen A."/>
            <person name="Mereny Z."/>
            <person name="Hegedus B."/>
            <person name="Baldrian P."/>
            <person name="Stursova M."/>
            <person name="Weitz H."/>
            <person name="Taylor A."/>
            <person name="Grigoriev I.V."/>
            <person name="Nagy L.G."/>
            <person name="Martin F."/>
            <person name="Kauserud H."/>
        </authorList>
    </citation>
    <scope>NUCLEOTIDE SEQUENCE</scope>
    <source>
        <strain evidence="3">CBHHK067</strain>
    </source>
</reference>
<dbReference type="PANTHER" id="PTHR23149:SF27">
    <property type="entry name" value="PIN2_TERF1-INTERACTING TELOMERASE INHIBITOR 1"/>
    <property type="match status" value="1"/>
</dbReference>
<evidence type="ECO:0000259" key="2">
    <source>
        <dbReference type="PROSITE" id="PS50174"/>
    </source>
</evidence>
<evidence type="ECO:0000256" key="1">
    <source>
        <dbReference type="SAM" id="MobiDB-lite"/>
    </source>
</evidence>
<proteinExistence type="predicted"/>
<feature type="compositionally biased region" description="Basic residues" evidence="1">
    <location>
        <begin position="383"/>
        <end position="393"/>
    </location>
</feature>
<feature type="region of interest" description="Disordered" evidence="1">
    <location>
        <begin position="226"/>
        <end position="276"/>
    </location>
</feature>
<gene>
    <name evidence="3" type="ORF">B0H17DRAFT_1331341</name>
</gene>
<accession>A0AAD7DFU0</accession>
<comment type="caution">
    <text evidence="3">The sequence shown here is derived from an EMBL/GenBank/DDBJ whole genome shotgun (WGS) entry which is preliminary data.</text>
</comment>
<protein>
    <recommendedName>
        <fullName evidence="2">G-patch domain-containing protein</fullName>
    </recommendedName>
</protein>
<keyword evidence="4" id="KW-1185">Reference proteome</keyword>
<dbReference type="PROSITE" id="PS50174">
    <property type="entry name" value="G_PATCH"/>
    <property type="match status" value="1"/>
</dbReference>
<dbReference type="EMBL" id="JARKIE010000063">
    <property type="protein sequence ID" value="KAJ7690703.1"/>
    <property type="molecule type" value="Genomic_DNA"/>
</dbReference>
<organism evidence="3 4">
    <name type="scientific">Mycena rosella</name>
    <name type="common">Pink bonnet</name>
    <name type="synonym">Agaricus rosellus</name>
    <dbReference type="NCBI Taxonomy" id="1033263"/>
    <lineage>
        <taxon>Eukaryota</taxon>
        <taxon>Fungi</taxon>
        <taxon>Dikarya</taxon>
        <taxon>Basidiomycota</taxon>
        <taxon>Agaricomycotina</taxon>
        <taxon>Agaricomycetes</taxon>
        <taxon>Agaricomycetidae</taxon>
        <taxon>Agaricales</taxon>
        <taxon>Marasmiineae</taxon>
        <taxon>Mycenaceae</taxon>
        <taxon>Mycena</taxon>
    </lineage>
</organism>
<feature type="domain" description="G-patch" evidence="2">
    <location>
        <begin position="25"/>
        <end position="71"/>
    </location>
</feature>
<dbReference type="GO" id="GO:0003676">
    <property type="term" value="F:nucleic acid binding"/>
    <property type="evidence" value="ECO:0007669"/>
    <property type="project" value="InterPro"/>
</dbReference>
<dbReference type="InterPro" id="IPR050656">
    <property type="entry name" value="PINX1"/>
</dbReference>
<dbReference type="AlphaFoldDB" id="A0AAD7DFU0"/>
<feature type="region of interest" description="Disordered" evidence="1">
    <location>
        <begin position="306"/>
        <end position="402"/>
    </location>
</feature>
<dbReference type="InterPro" id="IPR000467">
    <property type="entry name" value="G_patch_dom"/>
</dbReference>
<feature type="compositionally biased region" description="Basic and acidic residues" evidence="1">
    <location>
        <begin position="238"/>
        <end position="248"/>
    </location>
</feature>
<feature type="compositionally biased region" description="Basic and acidic residues" evidence="1">
    <location>
        <begin position="310"/>
        <end position="326"/>
    </location>
</feature>
<dbReference type="Proteomes" id="UP001221757">
    <property type="component" value="Unassembled WGS sequence"/>
</dbReference>
<feature type="region of interest" description="Disordered" evidence="1">
    <location>
        <begin position="96"/>
        <end position="138"/>
    </location>
</feature>
<sequence>MGLSGRKEKQRIGADPRNLAWADDAAKFGSSYLEKFGWDSSKGLGASGEGRISHIKVSQKLDMLGIGAAQQKDPNGIAWKQNKDFERLLQRLNAGVEEEAKAEAVEGADEDEKKRKREDGDETAVKKKRRKSEPVPEVTVAVEPVKPLVPHHRAHRARAIAAKNMASKSAASISEILGIAPTPSNTPTSRAEGSLTTYEDGVPLEKLTTSTKSVADYFKDKLLAKAGKSGSATPTPSDDIKNESDYDAPRGGLGSSRVKVELKDEDDVDPPARMGLSKLSSMLSSSFFSASTSGLATEIAVAVKVEEEEVKVGKKEKKSSEDDTGKRKDKKGKRRVGESEPATPEEVDAPVEKKKKKKDRREEEAGKEATLSEEATDEDERKRAKQERKRLKALKKEQKAKE</sequence>
<evidence type="ECO:0000313" key="3">
    <source>
        <dbReference type="EMBL" id="KAJ7690703.1"/>
    </source>
</evidence>
<dbReference type="GO" id="GO:0005730">
    <property type="term" value="C:nucleolus"/>
    <property type="evidence" value="ECO:0007669"/>
    <property type="project" value="TreeGrafter"/>
</dbReference>
<dbReference type="Pfam" id="PF01585">
    <property type="entry name" value="G-patch"/>
    <property type="match status" value="1"/>
</dbReference>
<dbReference type="PANTHER" id="PTHR23149">
    <property type="entry name" value="G PATCH DOMAIN CONTAINING PROTEIN"/>
    <property type="match status" value="1"/>
</dbReference>
<dbReference type="SMART" id="SM00443">
    <property type="entry name" value="G_patch"/>
    <property type="match status" value="1"/>
</dbReference>